<proteinExistence type="predicted"/>
<accession>A0A0V0SRE1</accession>
<feature type="compositionally biased region" description="Basic and acidic residues" evidence="1">
    <location>
        <begin position="75"/>
        <end position="91"/>
    </location>
</feature>
<comment type="caution">
    <text evidence="2">The sequence shown here is derived from an EMBL/GenBank/DDBJ whole genome shotgun (WGS) entry which is preliminary data.</text>
</comment>
<evidence type="ECO:0000256" key="1">
    <source>
        <dbReference type="SAM" id="MobiDB-lite"/>
    </source>
</evidence>
<dbReference type="AlphaFoldDB" id="A0A0V0SRE1"/>
<dbReference type="EMBL" id="JYDJ01003369">
    <property type="protein sequence ID" value="KRX29380.1"/>
    <property type="molecule type" value="Genomic_DNA"/>
</dbReference>
<dbReference type="Proteomes" id="UP000055048">
    <property type="component" value="Unassembled WGS sequence"/>
</dbReference>
<sequence>MRLPVDLVYGLPENTPEESVGEYTRRLRQDLEQLYETVRGKAGREQRRQKFWKDRKAHGPVKDQAGSVLGWPVRSPEETGLEHVPSEGDEG</sequence>
<evidence type="ECO:0000313" key="2">
    <source>
        <dbReference type="EMBL" id="KRX29380.1"/>
    </source>
</evidence>
<dbReference type="OrthoDB" id="6627416at2759"/>
<organism evidence="2 3">
    <name type="scientific">Trichinella murrelli</name>
    <dbReference type="NCBI Taxonomy" id="144512"/>
    <lineage>
        <taxon>Eukaryota</taxon>
        <taxon>Metazoa</taxon>
        <taxon>Ecdysozoa</taxon>
        <taxon>Nematoda</taxon>
        <taxon>Enoplea</taxon>
        <taxon>Dorylaimia</taxon>
        <taxon>Trichinellida</taxon>
        <taxon>Trichinellidae</taxon>
        <taxon>Trichinella</taxon>
    </lineage>
</organism>
<dbReference type="STRING" id="144512.A0A0V0SRE1"/>
<keyword evidence="3" id="KW-1185">Reference proteome</keyword>
<feature type="region of interest" description="Disordered" evidence="1">
    <location>
        <begin position="41"/>
        <end position="91"/>
    </location>
</feature>
<evidence type="ECO:0000313" key="3">
    <source>
        <dbReference type="Proteomes" id="UP000055048"/>
    </source>
</evidence>
<gene>
    <name evidence="2" type="ORF">T05_8906</name>
</gene>
<reference evidence="2 3" key="1">
    <citation type="submission" date="2015-01" db="EMBL/GenBank/DDBJ databases">
        <title>Evolution of Trichinella species and genotypes.</title>
        <authorList>
            <person name="Korhonen P.K."/>
            <person name="Edoardo P."/>
            <person name="Giuseppe L.R."/>
            <person name="Gasser R.B."/>
        </authorList>
    </citation>
    <scope>NUCLEOTIDE SEQUENCE [LARGE SCALE GENOMIC DNA]</scope>
    <source>
        <strain evidence="2">ISS417</strain>
    </source>
</reference>
<name>A0A0V0SRE1_9BILA</name>
<feature type="compositionally biased region" description="Basic and acidic residues" evidence="1">
    <location>
        <begin position="41"/>
        <end position="54"/>
    </location>
</feature>
<protein>
    <submittedName>
        <fullName evidence="2">Uncharacterized protein</fullName>
    </submittedName>
</protein>